<dbReference type="InterPro" id="IPR001452">
    <property type="entry name" value="SH3_domain"/>
</dbReference>
<dbReference type="InterPro" id="IPR000008">
    <property type="entry name" value="C2_dom"/>
</dbReference>
<feature type="domain" description="EF-hand" evidence="22">
    <location>
        <begin position="181"/>
        <end position="216"/>
    </location>
</feature>
<evidence type="ECO:0000256" key="11">
    <source>
        <dbReference type="ARBA" id="ARBA00023674"/>
    </source>
</evidence>
<feature type="domain" description="SH2" evidence="17">
    <location>
        <begin position="546"/>
        <end position="647"/>
    </location>
</feature>
<dbReference type="Pfam" id="PF00168">
    <property type="entry name" value="C2"/>
    <property type="match status" value="1"/>
</dbReference>
<evidence type="ECO:0000313" key="24">
    <source>
        <dbReference type="Proteomes" id="UP001153636"/>
    </source>
</evidence>
<accession>A0A9P0D1I7</accession>
<dbReference type="SUPFAM" id="SSF49562">
    <property type="entry name" value="C2 domain (Calcium/lipid-binding domain, CaLB)"/>
    <property type="match status" value="1"/>
</dbReference>
<feature type="domain" description="SH2" evidence="17">
    <location>
        <begin position="658"/>
        <end position="747"/>
    </location>
</feature>
<dbReference type="InterPro" id="IPR035023">
    <property type="entry name" value="PLC-gamma_C-SH2"/>
</dbReference>
<dbReference type="PRINTS" id="PR00401">
    <property type="entry name" value="SH2DOMAIN"/>
</dbReference>
<keyword evidence="3" id="KW-0597">Phosphoprotein</keyword>
<keyword evidence="5 12" id="KW-0378">Hydrolase</keyword>
<dbReference type="Pfam" id="PF00018">
    <property type="entry name" value="SH3_1"/>
    <property type="match status" value="1"/>
</dbReference>
<dbReference type="PROSITE" id="PS50004">
    <property type="entry name" value="C2"/>
    <property type="match status" value="1"/>
</dbReference>
<dbReference type="InterPro" id="IPR011992">
    <property type="entry name" value="EF-hand-dom_pair"/>
</dbReference>
<dbReference type="SMART" id="SM00149">
    <property type="entry name" value="PLCYc"/>
    <property type="match status" value="1"/>
</dbReference>
<comment type="catalytic activity">
    <reaction evidence="11">
        <text>a 1,2-diacyl-sn-glycero-3-phospho-(1D-myo-inositol-4,5-bisphosphate) + H2O = 1D-myo-inositol 1,4,5-trisphosphate + a 1,2-diacyl-sn-glycerol + H(+)</text>
        <dbReference type="Rhea" id="RHEA:33179"/>
        <dbReference type="ChEBI" id="CHEBI:15377"/>
        <dbReference type="ChEBI" id="CHEBI:15378"/>
        <dbReference type="ChEBI" id="CHEBI:17815"/>
        <dbReference type="ChEBI" id="CHEBI:58456"/>
        <dbReference type="ChEBI" id="CHEBI:203600"/>
        <dbReference type="EC" id="3.1.4.11"/>
    </reaction>
    <physiologicalReaction direction="left-to-right" evidence="11">
        <dbReference type="Rhea" id="RHEA:33180"/>
    </physiologicalReaction>
</comment>
<dbReference type="InterPro" id="IPR001849">
    <property type="entry name" value="PH_domain"/>
</dbReference>
<dbReference type="PROSITE" id="PS50001">
    <property type="entry name" value="SH2"/>
    <property type="match status" value="2"/>
</dbReference>
<feature type="compositionally biased region" description="Polar residues" evidence="16">
    <location>
        <begin position="528"/>
        <end position="537"/>
    </location>
</feature>
<dbReference type="InterPro" id="IPR056586">
    <property type="entry name" value="EF-hand_PLCG1"/>
</dbReference>
<dbReference type="EC" id="3.1.4.11" evidence="12"/>
<evidence type="ECO:0000313" key="23">
    <source>
        <dbReference type="EMBL" id="CAH1113098.1"/>
    </source>
</evidence>
<evidence type="ECO:0000259" key="17">
    <source>
        <dbReference type="PROSITE" id="PS50001"/>
    </source>
</evidence>
<evidence type="ECO:0000259" key="21">
    <source>
        <dbReference type="PROSITE" id="PS50008"/>
    </source>
</evidence>
<gene>
    <name evidence="23" type="ORF">PSYICH_LOCUS13559</name>
</gene>
<dbReference type="Pfam" id="PF00387">
    <property type="entry name" value="PI-PLC-Y"/>
    <property type="match status" value="1"/>
</dbReference>
<evidence type="ECO:0000256" key="7">
    <source>
        <dbReference type="ARBA" id="ARBA00022963"/>
    </source>
</evidence>
<dbReference type="PRINTS" id="PR00390">
    <property type="entry name" value="PHPHLIPASEC"/>
</dbReference>
<evidence type="ECO:0000256" key="16">
    <source>
        <dbReference type="SAM" id="MobiDB-lite"/>
    </source>
</evidence>
<dbReference type="CDD" id="cd13362">
    <property type="entry name" value="PH_PLC_gamma"/>
    <property type="match status" value="1"/>
</dbReference>
<dbReference type="SMART" id="SM00252">
    <property type="entry name" value="SH2"/>
    <property type="match status" value="2"/>
</dbReference>
<dbReference type="CDD" id="cd09932">
    <property type="entry name" value="SH2_C-SH2_PLC_gamma_like"/>
    <property type="match status" value="1"/>
</dbReference>
<dbReference type="GO" id="GO:0046488">
    <property type="term" value="P:phosphatidylinositol metabolic process"/>
    <property type="evidence" value="ECO:0007669"/>
    <property type="project" value="TreeGrafter"/>
</dbReference>
<protein>
    <recommendedName>
        <fullName evidence="12">1-phosphatidylinositol 4,5-bisphosphate phosphodiesterase gamma</fullName>
        <ecNumber evidence="12">3.1.4.11</ecNumber>
    </recommendedName>
</protein>
<dbReference type="EMBL" id="OV651819">
    <property type="protein sequence ID" value="CAH1113098.1"/>
    <property type="molecule type" value="Genomic_DNA"/>
</dbReference>
<dbReference type="PROSITE" id="PS50002">
    <property type="entry name" value="SH3"/>
    <property type="match status" value="1"/>
</dbReference>
<dbReference type="PANTHER" id="PTHR10336">
    <property type="entry name" value="PHOSPHOINOSITIDE-SPECIFIC PHOSPHOLIPASE C FAMILY PROTEIN"/>
    <property type="match status" value="1"/>
</dbReference>
<dbReference type="OrthoDB" id="269822at2759"/>
<dbReference type="PIRSF" id="PIRSF000952">
    <property type="entry name" value="PLC-gamma"/>
    <property type="match status" value="1"/>
</dbReference>
<dbReference type="SMART" id="SM00326">
    <property type="entry name" value="SH3"/>
    <property type="match status" value="1"/>
</dbReference>
<proteinExistence type="predicted"/>
<evidence type="ECO:0000256" key="1">
    <source>
        <dbReference type="ARBA" id="ARBA00001913"/>
    </source>
</evidence>
<dbReference type="Proteomes" id="UP001153636">
    <property type="component" value="Chromosome 7"/>
</dbReference>
<feature type="coiled-coil region" evidence="15">
    <location>
        <begin position="906"/>
        <end position="933"/>
    </location>
</feature>
<dbReference type="SUPFAM" id="SSF50044">
    <property type="entry name" value="SH3-domain"/>
    <property type="match status" value="1"/>
</dbReference>
<dbReference type="InterPro" id="IPR036028">
    <property type="entry name" value="SH3-like_dom_sf"/>
</dbReference>
<feature type="domain" description="PI-PLC Y-box" evidence="21">
    <location>
        <begin position="933"/>
        <end position="1049"/>
    </location>
</feature>
<dbReference type="InterPro" id="IPR035024">
    <property type="entry name" value="PLC-gamma_N-SH2"/>
</dbReference>
<dbReference type="GO" id="GO:0005509">
    <property type="term" value="F:calcium ion binding"/>
    <property type="evidence" value="ECO:0007669"/>
    <property type="project" value="InterPro"/>
</dbReference>
<dbReference type="FunFam" id="3.30.505.10:FF:000009">
    <property type="entry name" value="1-phosphatidylinositol 4,5-bisphosphate phosphodiesterase gamma"/>
    <property type="match status" value="1"/>
</dbReference>
<evidence type="ECO:0000256" key="12">
    <source>
        <dbReference type="PIRNR" id="PIRNR000952"/>
    </source>
</evidence>
<dbReference type="PROSITE" id="PS50007">
    <property type="entry name" value="PIPLC_X_DOMAIN"/>
    <property type="match status" value="1"/>
</dbReference>
<dbReference type="Gene3D" id="2.60.40.150">
    <property type="entry name" value="C2 domain"/>
    <property type="match status" value="1"/>
</dbReference>
<evidence type="ECO:0000256" key="5">
    <source>
        <dbReference type="ARBA" id="ARBA00022801"/>
    </source>
</evidence>
<dbReference type="Gene3D" id="3.30.505.10">
    <property type="entry name" value="SH2 domain"/>
    <property type="match status" value="2"/>
</dbReference>
<dbReference type="FunFam" id="3.30.505.10:FF:000011">
    <property type="entry name" value="1-phosphatidylinositol 4,5-bisphosphate phosphodiesterase gamma"/>
    <property type="match status" value="1"/>
</dbReference>
<dbReference type="InterPro" id="IPR002048">
    <property type="entry name" value="EF_hand_dom"/>
</dbReference>
<keyword evidence="4" id="KW-0677">Repeat</keyword>
<dbReference type="PROSITE" id="PS50003">
    <property type="entry name" value="PH_DOMAIN"/>
    <property type="match status" value="1"/>
</dbReference>
<dbReference type="GO" id="GO:0004435">
    <property type="term" value="F:phosphatidylinositol-4,5-bisphosphate phospholipase C activity"/>
    <property type="evidence" value="ECO:0007669"/>
    <property type="project" value="UniProtKB-UniRule"/>
</dbReference>
<sequence>MFNLFNGLSSSGSGYIPEMEQIISQLERGTLVTKYSWRKKPERKTLAIRRETKQLIWTRPACNSKPSFDAAVNLSEVKEIRLGTGSKDFERWPDESKKIENKCFVVYYGVEFKLRVLSIAALSEAECERWLKGLRYLVEDTIKAPYPLQIQSWLRREFYSMEGSRDSITLKDLKSFFPKKMPNNKLREYFNETDTRKRGEIGFDDFANLYQKIIFEEGKAHELFDKISEYLSTHKTINLPEMVSFLINEQVDSLGNDDRAVSQFVCDFLKDPQREVQEPFLTIPEFLDFLFSKQNDLWDPKKDIIYHDMSKPLSHYWISSSHNTYLTGDQWSSESSVEAYVRCLRMGCRCIELDCWDGPDGYPFIYHGHTLTTKIKFMDVIKTIKEHAFATSEFPVILSIEDNCTLPQQKKMASAMQEVFGDMLLSQPVESCETKLPSPSALRKKIILKHKKLPDGQDESSFLIRNDATDMDLRNSIINGIMYLEDRVDKEWNPHFFVLTQTKLFYFDRYKLNQESEKSEDEDDSGSFQRPKNNVSNEELHSSEKWFHGRLPKGREEAEQLLRAYSHLGEGTFLVRDSVTFVGEFCLSFWRNGQVNHCRIKSKQDRQQTKYYLIEAKYFDSLYSLITYYRTSPLVTAEFSITLQEPVPQPNLHENKEWYHKNTGKNQAEEILRREKLEGAFLVRPSENDSSCYTISFRADKKSKHCRIKLEGRLYTIGNVEFESLVSLINYYETHPLYRRVKLSHPISEEKVRRMVMEQNDASAYATPSYMDPSSINSNVTCIAIYDYKASREDELSFCKHAIITNVNKSTDIDGWWKGDYGGLRQRYFPSIRVREIERTETQEVDETSGEPTLQGSLDMNGVLASYCPNPGQPMEWIIKINPTTAGPLECAVESEDIARDWCSAIEKVSKMATRLETQHREMERAFKIAKEMSNLIIYCQSTTFNLEKLKQQGFLFYEMSSFPENKAEKLICQQERKFFLKYHHHQFSRVYPKGQRIDSSNYNPINMWNCGSQMVALNFQTGDKPMQLNQAKFRDNGNCGYLLKPDFMFHDEFDPNDKYSLIGVEPLKISIRIIAGRHLSRLKKGTASPFVEVEVIGAVYDSGVKLVTKHILDNGLNPKWNEEICEFIVTNPHFALLRFLVQDEDVFGEPNFIGQATYPVNCIRSGYRSVWLKNAYSEDIELSSLLIHISIKPVSTS</sequence>
<evidence type="ECO:0000256" key="8">
    <source>
        <dbReference type="ARBA" id="ARBA00022999"/>
    </source>
</evidence>
<dbReference type="SUPFAM" id="SSF55550">
    <property type="entry name" value="SH2 domain"/>
    <property type="match status" value="1"/>
</dbReference>
<dbReference type="InterPro" id="IPR057061">
    <property type="entry name" value="PLCG_EF-hand_2"/>
</dbReference>
<dbReference type="InterPro" id="IPR035892">
    <property type="entry name" value="C2_domain_sf"/>
</dbReference>
<feature type="domain" description="C2" evidence="20">
    <location>
        <begin position="1050"/>
        <end position="1175"/>
    </location>
</feature>
<dbReference type="SMART" id="SM00239">
    <property type="entry name" value="C2"/>
    <property type="match status" value="1"/>
</dbReference>
<comment type="function">
    <text evidence="12">Mediates the production of the second messenger molecules diacylglycerol (DAG) and inositol 1,4,5-trisphosphate (IP3). Plays an important role in the regulation of intracellular signaling cascades.</text>
</comment>
<dbReference type="CDD" id="cd16201">
    <property type="entry name" value="EFh_PI-PLCgamma"/>
    <property type="match status" value="1"/>
</dbReference>
<dbReference type="Pfam" id="PF00388">
    <property type="entry name" value="PI-PLC-X"/>
    <property type="match status" value="1"/>
</dbReference>
<dbReference type="SMART" id="SM00148">
    <property type="entry name" value="PLCXc"/>
    <property type="match status" value="1"/>
</dbReference>
<evidence type="ECO:0000256" key="13">
    <source>
        <dbReference type="PROSITE-ProRule" id="PRU00191"/>
    </source>
</evidence>
<dbReference type="Pfam" id="PF00017">
    <property type="entry name" value="SH2"/>
    <property type="match status" value="2"/>
</dbReference>
<dbReference type="InterPro" id="IPR001711">
    <property type="entry name" value="PLipase_C_Pinositol-sp_Y"/>
</dbReference>
<dbReference type="FunFam" id="3.20.20.190:FF:000004">
    <property type="entry name" value="1-phosphatidylinositol 4,5-bisphosphate phosphodiesterase gamma"/>
    <property type="match status" value="1"/>
</dbReference>
<dbReference type="CDD" id="cd10341">
    <property type="entry name" value="SH2_N-SH2_PLC_gamma_like"/>
    <property type="match status" value="1"/>
</dbReference>
<keyword evidence="6" id="KW-0106">Calcium</keyword>
<name>A0A9P0D1I7_9CUCU</name>
<keyword evidence="7 12" id="KW-0442">Lipid degradation</keyword>
<dbReference type="PROSITE" id="PS50008">
    <property type="entry name" value="PIPLC_Y_DOMAIN"/>
    <property type="match status" value="1"/>
</dbReference>
<dbReference type="InterPro" id="IPR011993">
    <property type="entry name" value="PH-like_dom_sf"/>
</dbReference>
<keyword evidence="9 12" id="KW-0443">Lipid metabolism</keyword>
<dbReference type="PROSITE" id="PS50222">
    <property type="entry name" value="EF_HAND_2"/>
    <property type="match status" value="1"/>
</dbReference>
<evidence type="ECO:0000256" key="3">
    <source>
        <dbReference type="ARBA" id="ARBA00022553"/>
    </source>
</evidence>
<evidence type="ECO:0000259" key="22">
    <source>
        <dbReference type="PROSITE" id="PS50222"/>
    </source>
</evidence>
<dbReference type="InterPro" id="IPR001192">
    <property type="entry name" value="PI-PLC_fam"/>
</dbReference>
<evidence type="ECO:0000259" key="20">
    <source>
        <dbReference type="PROSITE" id="PS50004"/>
    </source>
</evidence>
<dbReference type="InterPro" id="IPR036860">
    <property type="entry name" value="SH2_dom_sf"/>
</dbReference>
<keyword evidence="8 13" id="KW-0727">SH2 domain</keyword>
<evidence type="ECO:0000256" key="6">
    <source>
        <dbReference type="ARBA" id="ARBA00022837"/>
    </source>
</evidence>
<dbReference type="SMART" id="SM00233">
    <property type="entry name" value="PH"/>
    <property type="match status" value="2"/>
</dbReference>
<dbReference type="CDD" id="cd00275">
    <property type="entry name" value="C2_PLC_like"/>
    <property type="match status" value="1"/>
</dbReference>
<reference evidence="23" key="1">
    <citation type="submission" date="2022-01" db="EMBL/GenBank/DDBJ databases">
        <authorList>
            <person name="King R."/>
        </authorList>
    </citation>
    <scope>NUCLEOTIDE SEQUENCE</scope>
</reference>
<dbReference type="GO" id="GO:0048468">
    <property type="term" value="P:cell development"/>
    <property type="evidence" value="ECO:0007669"/>
    <property type="project" value="UniProtKB-ARBA"/>
</dbReference>
<dbReference type="Pfam" id="PF23329">
    <property type="entry name" value="EF_HAND_1_PLCG"/>
    <property type="match status" value="1"/>
</dbReference>
<dbReference type="GO" id="GO:0010634">
    <property type="term" value="P:positive regulation of epithelial cell migration"/>
    <property type="evidence" value="ECO:0007669"/>
    <property type="project" value="TreeGrafter"/>
</dbReference>
<feature type="domain" description="PH" evidence="19">
    <location>
        <begin position="24"/>
        <end position="139"/>
    </location>
</feature>
<keyword evidence="24" id="KW-1185">Reference proteome</keyword>
<evidence type="ECO:0000256" key="4">
    <source>
        <dbReference type="ARBA" id="ARBA00022737"/>
    </source>
</evidence>
<dbReference type="AlphaFoldDB" id="A0A9P0D1I7"/>
<evidence type="ECO:0000256" key="9">
    <source>
        <dbReference type="ARBA" id="ARBA00023098"/>
    </source>
</evidence>
<dbReference type="GO" id="GO:0009653">
    <property type="term" value="P:anatomical structure morphogenesis"/>
    <property type="evidence" value="ECO:0007669"/>
    <property type="project" value="UniProtKB-ARBA"/>
</dbReference>
<evidence type="ECO:0000256" key="15">
    <source>
        <dbReference type="SAM" id="Coils"/>
    </source>
</evidence>
<comment type="cofactor">
    <cofactor evidence="1">
        <name>Ca(2+)</name>
        <dbReference type="ChEBI" id="CHEBI:29108"/>
    </cofactor>
</comment>
<dbReference type="GO" id="GO:0032587">
    <property type="term" value="C:ruffle membrane"/>
    <property type="evidence" value="ECO:0007669"/>
    <property type="project" value="TreeGrafter"/>
</dbReference>
<evidence type="ECO:0000256" key="2">
    <source>
        <dbReference type="ARBA" id="ARBA00022443"/>
    </source>
</evidence>
<dbReference type="GO" id="GO:0009395">
    <property type="term" value="P:phospholipid catabolic process"/>
    <property type="evidence" value="ECO:0007669"/>
    <property type="project" value="UniProtKB-UniRule"/>
</dbReference>
<dbReference type="Gene3D" id="2.30.29.30">
    <property type="entry name" value="Pleckstrin-homology domain (PH domain)/Phosphotyrosine-binding domain (PTB)"/>
    <property type="match status" value="1"/>
</dbReference>
<feature type="region of interest" description="Disordered" evidence="16">
    <location>
        <begin position="516"/>
        <end position="541"/>
    </location>
</feature>
<dbReference type="InterPro" id="IPR017946">
    <property type="entry name" value="PLC-like_Pdiesterase_TIM-brl"/>
</dbReference>
<organism evidence="23 24">
    <name type="scientific">Psylliodes chrysocephalus</name>
    <dbReference type="NCBI Taxonomy" id="3402493"/>
    <lineage>
        <taxon>Eukaryota</taxon>
        <taxon>Metazoa</taxon>
        <taxon>Ecdysozoa</taxon>
        <taxon>Arthropoda</taxon>
        <taxon>Hexapoda</taxon>
        <taxon>Insecta</taxon>
        <taxon>Pterygota</taxon>
        <taxon>Neoptera</taxon>
        <taxon>Endopterygota</taxon>
        <taxon>Coleoptera</taxon>
        <taxon>Polyphaga</taxon>
        <taxon>Cucujiformia</taxon>
        <taxon>Chrysomeloidea</taxon>
        <taxon>Chrysomelidae</taxon>
        <taxon>Galerucinae</taxon>
        <taxon>Alticini</taxon>
        <taxon>Psylliodes</taxon>
    </lineage>
</organism>
<evidence type="ECO:0000256" key="14">
    <source>
        <dbReference type="PROSITE-ProRule" id="PRU00192"/>
    </source>
</evidence>
<dbReference type="Pfam" id="PF23583">
    <property type="entry name" value="EF_HAND_2_PLCG"/>
    <property type="match status" value="1"/>
</dbReference>
<keyword evidence="2 14" id="KW-0728">SH3 domain</keyword>
<dbReference type="GO" id="GO:0051209">
    <property type="term" value="P:release of sequestered calcium ion into cytosol"/>
    <property type="evidence" value="ECO:0007669"/>
    <property type="project" value="TreeGrafter"/>
</dbReference>
<dbReference type="GO" id="GO:0048015">
    <property type="term" value="P:phosphatidylinositol-mediated signaling"/>
    <property type="evidence" value="ECO:0007669"/>
    <property type="project" value="TreeGrafter"/>
</dbReference>
<evidence type="ECO:0000259" key="19">
    <source>
        <dbReference type="PROSITE" id="PS50003"/>
    </source>
</evidence>
<dbReference type="Gene3D" id="2.30.30.40">
    <property type="entry name" value="SH3 Domains"/>
    <property type="match status" value="1"/>
</dbReference>
<evidence type="ECO:0000259" key="18">
    <source>
        <dbReference type="PROSITE" id="PS50002"/>
    </source>
</evidence>
<evidence type="ECO:0000256" key="10">
    <source>
        <dbReference type="ARBA" id="ARBA00023224"/>
    </source>
</evidence>
<keyword evidence="10 12" id="KW-0807">Transducer</keyword>
<keyword evidence="15" id="KW-0175">Coiled coil</keyword>
<feature type="domain" description="SH3" evidence="18">
    <location>
        <begin position="777"/>
        <end position="839"/>
    </location>
</feature>
<dbReference type="PANTHER" id="PTHR10336:SF159">
    <property type="entry name" value="1-PHOSPHATIDYLINOSITOL 4,5-BISPHOSPHATE PHOSPHODIESTERASE GAMMA"/>
    <property type="match status" value="1"/>
</dbReference>
<dbReference type="SUPFAM" id="SSF47473">
    <property type="entry name" value="EF-hand"/>
    <property type="match status" value="1"/>
</dbReference>
<dbReference type="InterPro" id="IPR000980">
    <property type="entry name" value="SH2"/>
</dbReference>
<dbReference type="SUPFAM" id="SSF50729">
    <property type="entry name" value="PH domain-like"/>
    <property type="match status" value="1"/>
</dbReference>
<dbReference type="Gene3D" id="1.10.238.10">
    <property type="entry name" value="EF-hand"/>
    <property type="match status" value="1"/>
</dbReference>
<dbReference type="InterPro" id="IPR000909">
    <property type="entry name" value="PLipase_C_PInositol-sp_X_dom"/>
</dbReference>
<dbReference type="InterPro" id="IPR016279">
    <property type="entry name" value="PLC-gamma"/>
</dbReference>
<dbReference type="Gene3D" id="3.20.20.190">
    <property type="entry name" value="Phosphatidylinositol (PI) phosphodiesterase"/>
    <property type="match status" value="2"/>
</dbReference>
<dbReference type="SUPFAM" id="SSF51695">
    <property type="entry name" value="PLC-like phosphodiesterases"/>
    <property type="match status" value="2"/>
</dbReference>